<dbReference type="SUPFAM" id="SSF53474">
    <property type="entry name" value="alpha/beta-Hydrolases"/>
    <property type="match status" value="1"/>
</dbReference>
<dbReference type="Pfam" id="PF00326">
    <property type="entry name" value="Peptidase_S9"/>
    <property type="match status" value="1"/>
</dbReference>
<feature type="domain" description="Peptidase S9 prolyl oligopeptidase catalytic" evidence="2">
    <location>
        <begin position="358"/>
        <end position="564"/>
    </location>
</feature>
<dbReference type="STRING" id="1236973.JCM9157_3101"/>
<dbReference type="RefSeq" id="WP_369384754.1">
    <property type="nucleotide sequence ID" value="NZ_BAUV01000025.1"/>
</dbReference>
<dbReference type="PANTHER" id="PTHR42776">
    <property type="entry name" value="SERINE PEPTIDASE S9 FAMILY MEMBER"/>
    <property type="match status" value="1"/>
</dbReference>
<organism evidence="3 4">
    <name type="scientific">Halalkalibacter akibai (strain ATCC 43226 / DSM 21942 / CIP 109018 / JCM 9157 / 1139)</name>
    <name type="common">Bacillus akibai</name>
    <dbReference type="NCBI Taxonomy" id="1236973"/>
    <lineage>
        <taxon>Bacteria</taxon>
        <taxon>Bacillati</taxon>
        <taxon>Bacillota</taxon>
        <taxon>Bacilli</taxon>
        <taxon>Bacillales</taxon>
        <taxon>Bacillaceae</taxon>
        <taxon>Halalkalibacter</taxon>
    </lineage>
</organism>
<dbReference type="GO" id="GO:0006508">
    <property type="term" value="P:proteolysis"/>
    <property type="evidence" value="ECO:0007669"/>
    <property type="project" value="InterPro"/>
</dbReference>
<dbReference type="EMBL" id="BAUV01000025">
    <property type="protein sequence ID" value="GAE35958.1"/>
    <property type="molecule type" value="Genomic_DNA"/>
</dbReference>
<dbReference type="Gene3D" id="2.120.10.30">
    <property type="entry name" value="TolB, C-terminal domain"/>
    <property type="match status" value="1"/>
</dbReference>
<evidence type="ECO:0000256" key="1">
    <source>
        <dbReference type="ARBA" id="ARBA00022801"/>
    </source>
</evidence>
<dbReference type="Gene3D" id="3.40.50.1820">
    <property type="entry name" value="alpha/beta hydrolase"/>
    <property type="match status" value="1"/>
</dbReference>
<evidence type="ECO:0000313" key="4">
    <source>
        <dbReference type="Proteomes" id="UP000018896"/>
    </source>
</evidence>
<keyword evidence="1" id="KW-0378">Hydrolase</keyword>
<sequence>MIFSSNLNGKNNLWAIDFPNQYPYLFAQVDQQCSFIKIDPENRFVLAGFDNDGDENYQIYSLPTTGGKPQPLVTGEPTDKFFFSHLSKDGKNLYYMTSKNNPQFLNTHRYEIDGQMDTLLFTGEEGATTLESVSSNDLMFITSQTFANTYSVAFVHVNGEKHLLTPSKEEVHTTSDLLFVNDMIYFVTNYGEEFSYVASFDIKTKTFEPVLKMKNENVTSLKWNEQQQLFYFITEKGVTDFLYSLKLGADTPEEITCPTDLISSLVVTENGTLYLLGASPTTPTNIYRKKSGEAFEQVTVNNVLGVSSEQMVEPDVITYESFDGTEIEALLFKAKPELSNGYTIFWPHGGPQWAERKQFRAMFQCFLNRGYTIFAPNFRGSTGYGASFTKVIEGDWGEGPRLDCVHGIEWLFAQGITDRDKLFVVGGSYGGYMALLLAGRHADYFKAVVDIFGVSNLFTFINSVPEHWKPIMKRWVGDPVEDKEKLTADSPITYLDTMVKPMLVIQGANDPRVVKEESDQIVEALQKNGVDVEYLVLDDEGHGFSKKENEIQVYERMLEFLEKHQ</sequence>
<proteinExistence type="predicted"/>
<evidence type="ECO:0000313" key="3">
    <source>
        <dbReference type="EMBL" id="GAE35958.1"/>
    </source>
</evidence>
<comment type="caution">
    <text evidence="3">The sequence shown here is derived from an EMBL/GenBank/DDBJ whole genome shotgun (WGS) entry which is preliminary data.</text>
</comment>
<dbReference type="eggNOG" id="COG0823">
    <property type="taxonomic scope" value="Bacteria"/>
</dbReference>
<dbReference type="InterPro" id="IPR011042">
    <property type="entry name" value="6-blade_b-propeller_TolB-like"/>
</dbReference>
<dbReference type="InterPro" id="IPR029058">
    <property type="entry name" value="AB_hydrolase_fold"/>
</dbReference>
<reference evidence="3 4" key="1">
    <citation type="journal article" date="2014" name="Genome Announc.">
        <title>Draft Genome Sequences of Three Alkaliphilic Bacillus Strains, Bacillus wakoensis JCM 9140T, Bacillus akibai JCM 9157T, and Bacillus hemicellulosilyticus JCM 9152T.</title>
        <authorList>
            <person name="Yuki M."/>
            <person name="Oshima K."/>
            <person name="Suda W."/>
            <person name="Oshida Y."/>
            <person name="Kitamura K."/>
            <person name="Iida T."/>
            <person name="Hattori M."/>
            <person name="Ohkuma M."/>
        </authorList>
    </citation>
    <scope>NUCLEOTIDE SEQUENCE [LARGE SCALE GENOMIC DNA]</scope>
    <source>
        <strain evidence="3 4">JCM 9157</strain>
    </source>
</reference>
<dbReference type="PANTHER" id="PTHR42776:SF27">
    <property type="entry name" value="DIPEPTIDYL PEPTIDASE FAMILY MEMBER 6"/>
    <property type="match status" value="1"/>
</dbReference>
<dbReference type="InterPro" id="IPR001375">
    <property type="entry name" value="Peptidase_S9_cat"/>
</dbReference>
<accession>W4QWE1</accession>
<dbReference type="Proteomes" id="UP000018896">
    <property type="component" value="Unassembled WGS sequence"/>
</dbReference>
<name>W4QWE1_HALA3</name>
<evidence type="ECO:0000259" key="2">
    <source>
        <dbReference type="Pfam" id="PF00326"/>
    </source>
</evidence>
<protein>
    <submittedName>
        <fullName evidence="3">Acylamino-acid-releasing enzyme</fullName>
    </submittedName>
</protein>
<dbReference type="GO" id="GO:0004252">
    <property type="term" value="F:serine-type endopeptidase activity"/>
    <property type="evidence" value="ECO:0007669"/>
    <property type="project" value="TreeGrafter"/>
</dbReference>
<dbReference type="AlphaFoldDB" id="W4QWE1"/>
<dbReference type="eggNOG" id="COG1506">
    <property type="taxonomic scope" value="Bacteria"/>
</dbReference>
<keyword evidence="4" id="KW-1185">Reference proteome</keyword>
<gene>
    <name evidence="3" type="ORF">JCM9157_3101</name>
</gene>
<dbReference type="SUPFAM" id="SSF82171">
    <property type="entry name" value="DPP6 N-terminal domain-like"/>
    <property type="match status" value="1"/>
</dbReference>